<gene>
    <name evidence="1" type="ORF">E6W99_20870</name>
</gene>
<evidence type="ECO:0000313" key="1">
    <source>
        <dbReference type="EMBL" id="THF76848.1"/>
    </source>
</evidence>
<sequence length="128" mass="14475">MLLRKYMSLLGVGSANIDLVLPKDTYHRGELINGYFYIKGGTIEQKVKRIDCDLVMVNQSTGQEKIVDTAIILSTNVINSEECNKISFTFKLPETIQASSEDITYRFKTRLTFNEGVASNDQDFIQVI</sequence>
<accession>A0A4S4BQ17</accession>
<reference evidence="1 2" key="1">
    <citation type="submission" date="2019-04" db="EMBL/GenBank/DDBJ databases">
        <title>Bacillus sediminilitoris sp. nov., isolated from a tidal flat sediment on the East China Sea.</title>
        <authorList>
            <person name="Wei Y."/>
            <person name="Mao H."/>
            <person name="Fang J."/>
        </authorList>
    </citation>
    <scope>NUCLEOTIDE SEQUENCE [LARGE SCALE GENOMIC DNA]</scope>
    <source>
        <strain evidence="1 2">DSL-17</strain>
    </source>
</reference>
<dbReference type="PANTHER" id="PTHR40053:SF1">
    <property type="entry name" value="SPORULATION-CONTROL PROTEIN SPO0M"/>
    <property type="match status" value="1"/>
</dbReference>
<keyword evidence="2" id="KW-1185">Reference proteome</keyword>
<protein>
    <submittedName>
        <fullName evidence="1">Sporulation protein</fullName>
    </submittedName>
</protein>
<organism evidence="1 2">
    <name type="scientific">Metabacillus sediminilitoris</name>
    <dbReference type="NCBI Taxonomy" id="2567941"/>
    <lineage>
        <taxon>Bacteria</taxon>
        <taxon>Bacillati</taxon>
        <taxon>Bacillota</taxon>
        <taxon>Bacilli</taxon>
        <taxon>Bacillales</taxon>
        <taxon>Bacillaceae</taxon>
        <taxon>Metabacillus</taxon>
    </lineage>
</organism>
<proteinExistence type="predicted"/>
<dbReference type="Proteomes" id="UP000310334">
    <property type="component" value="Unassembled WGS sequence"/>
</dbReference>
<name>A0A4S4BQ17_9BACI</name>
<dbReference type="OrthoDB" id="2988706at2"/>
<dbReference type="Pfam" id="PF07070">
    <property type="entry name" value="Spo0M"/>
    <property type="match status" value="1"/>
</dbReference>
<dbReference type="EMBL" id="SSNT01000018">
    <property type="protein sequence ID" value="THF76848.1"/>
    <property type="molecule type" value="Genomic_DNA"/>
</dbReference>
<dbReference type="InterPro" id="IPR009776">
    <property type="entry name" value="Spore_0_M"/>
</dbReference>
<comment type="caution">
    <text evidence="1">The sequence shown here is derived from an EMBL/GenBank/DDBJ whole genome shotgun (WGS) entry which is preliminary data.</text>
</comment>
<dbReference type="PANTHER" id="PTHR40053">
    <property type="entry name" value="SPORULATION-CONTROL PROTEIN SPO0M"/>
    <property type="match status" value="1"/>
</dbReference>
<evidence type="ECO:0000313" key="2">
    <source>
        <dbReference type="Proteomes" id="UP000310334"/>
    </source>
</evidence>
<dbReference type="AlphaFoldDB" id="A0A4S4BQ17"/>
<dbReference type="RefSeq" id="WP_136357435.1">
    <property type="nucleotide sequence ID" value="NZ_CP046266.1"/>
</dbReference>